<keyword evidence="3" id="KW-1185">Reference proteome</keyword>
<accession>A0A433QW89</accession>
<organism evidence="2 3">
    <name type="scientific">Jimgerdemannia flammicorona</name>
    <dbReference type="NCBI Taxonomy" id="994334"/>
    <lineage>
        <taxon>Eukaryota</taxon>
        <taxon>Fungi</taxon>
        <taxon>Fungi incertae sedis</taxon>
        <taxon>Mucoromycota</taxon>
        <taxon>Mucoromycotina</taxon>
        <taxon>Endogonomycetes</taxon>
        <taxon>Endogonales</taxon>
        <taxon>Endogonaceae</taxon>
        <taxon>Jimgerdemannia</taxon>
    </lineage>
</organism>
<feature type="region of interest" description="Disordered" evidence="1">
    <location>
        <begin position="1"/>
        <end position="27"/>
    </location>
</feature>
<dbReference type="Proteomes" id="UP000274822">
    <property type="component" value="Unassembled WGS sequence"/>
</dbReference>
<dbReference type="AlphaFoldDB" id="A0A433QW89"/>
<name>A0A433QW89_9FUNG</name>
<sequence>MLSTSSDSSCQTPRRKTKPLVSPQDLESARSRLLALERDEGSTEVEARDKEEQREIIIVNNVTVHNYLKFVDSEPKLSAKIGLMNGKVVVYDTPLLPHGQVLAEIIGGFSTWGGLNFRTAAKVDLIVGANSVCCADLTIRPRQRQRPPPALASDSLGSAYPTMVVEIANTQSIGSLHALAESYLSPRTTIRVYLGIKLFRPRENGTTAMLVLMYQRSSPTPTIPTIAVSFGTAPIHNRTVPFLHQHGVLDAIITGVGRHGAPACDGPGIPVYQLNIPAVELYNGVPGGTPAAAVNGYDLDLRRIQQAALDS</sequence>
<evidence type="ECO:0000256" key="1">
    <source>
        <dbReference type="SAM" id="MobiDB-lite"/>
    </source>
</evidence>
<reference evidence="2 3" key="1">
    <citation type="journal article" date="2018" name="New Phytol.">
        <title>Phylogenomics of Endogonaceae and evolution of mycorrhizas within Mucoromycota.</title>
        <authorList>
            <person name="Chang Y."/>
            <person name="Desiro A."/>
            <person name="Na H."/>
            <person name="Sandor L."/>
            <person name="Lipzen A."/>
            <person name="Clum A."/>
            <person name="Barry K."/>
            <person name="Grigoriev I.V."/>
            <person name="Martin F.M."/>
            <person name="Stajich J.E."/>
            <person name="Smith M.E."/>
            <person name="Bonito G."/>
            <person name="Spatafora J.W."/>
        </authorList>
    </citation>
    <scope>NUCLEOTIDE SEQUENCE [LARGE SCALE GENOMIC DNA]</scope>
    <source>
        <strain evidence="2 3">AD002</strain>
    </source>
</reference>
<dbReference type="EMBL" id="RBNJ01000796">
    <property type="protein sequence ID" value="RUS34004.1"/>
    <property type="molecule type" value="Genomic_DNA"/>
</dbReference>
<comment type="caution">
    <text evidence="2">The sequence shown here is derived from an EMBL/GenBank/DDBJ whole genome shotgun (WGS) entry which is preliminary data.</text>
</comment>
<evidence type="ECO:0000313" key="3">
    <source>
        <dbReference type="Proteomes" id="UP000274822"/>
    </source>
</evidence>
<gene>
    <name evidence="2" type="ORF">BC938DRAFT_482874</name>
</gene>
<feature type="compositionally biased region" description="Polar residues" evidence="1">
    <location>
        <begin position="1"/>
        <end position="12"/>
    </location>
</feature>
<proteinExistence type="predicted"/>
<protein>
    <recommendedName>
        <fullName evidence="4">Restriction endonuclease domain-containing protein</fullName>
    </recommendedName>
</protein>
<evidence type="ECO:0000313" key="2">
    <source>
        <dbReference type="EMBL" id="RUS34004.1"/>
    </source>
</evidence>
<evidence type="ECO:0008006" key="4">
    <source>
        <dbReference type="Google" id="ProtNLM"/>
    </source>
</evidence>